<dbReference type="EMBL" id="LAZR01000116">
    <property type="protein sequence ID" value="KKN89775.1"/>
    <property type="molecule type" value="Genomic_DNA"/>
</dbReference>
<accession>A0A0F9U9B1</accession>
<organism evidence="1">
    <name type="scientific">marine sediment metagenome</name>
    <dbReference type="NCBI Taxonomy" id="412755"/>
    <lineage>
        <taxon>unclassified sequences</taxon>
        <taxon>metagenomes</taxon>
        <taxon>ecological metagenomes</taxon>
    </lineage>
</organism>
<proteinExistence type="predicted"/>
<dbReference type="AlphaFoldDB" id="A0A0F9U9B1"/>
<comment type="caution">
    <text evidence="1">The sequence shown here is derived from an EMBL/GenBank/DDBJ whole genome shotgun (WGS) entry which is preliminary data.</text>
</comment>
<sequence length="60" mass="7013">MTIKPRLIEMLMNNPPKGMESWQMYRIEYGEGLPEGTIWLREHMSPQYIEDLLGGMVEGD</sequence>
<protein>
    <submittedName>
        <fullName evidence="1">Uncharacterized protein</fullName>
    </submittedName>
</protein>
<name>A0A0F9U9B1_9ZZZZ</name>
<reference evidence="1" key="1">
    <citation type="journal article" date="2015" name="Nature">
        <title>Complex archaea that bridge the gap between prokaryotes and eukaryotes.</title>
        <authorList>
            <person name="Spang A."/>
            <person name="Saw J.H."/>
            <person name="Jorgensen S.L."/>
            <person name="Zaremba-Niedzwiedzka K."/>
            <person name="Martijn J."/>
            <person name="Lind A.E."/>
            <person name="van Eijk R."/>
            <person name="Schleper C."/>
            <person name="Guy L."/>
            <person name="Ettema T.J."/>
        </authorList>
    </citation>
    <scope>NUCLEOTIDE SEQUENCE</scope>
</reference>
<evidence type="ECO:0000313" key="1">
    <source>
        <dbReference type="EMBL" id="KKN89775.1"/>
    </source>
</evidence>
<gene>
    <name evidence="1" type="ORF">LCGC14_0236210</name>
</gene>